<reference evidence="1" key="1">
    <citation type="journal article" date="2020" name="New Phytol.">
        <title>Comparative genomics reveals dynamic genome evolution in host specialist ectomycorrhizal fungi.</title>
        <authorList>
            <person name="Lofgren L.A."/>
            <person name="Nguyen N.H."/>
            <person name="Vilgalys R."/>
            <person name="Ruytinx J."/>
            <person name="Liao H.L."/>
            <person name="Branco S."/>
            <person name="Kuo A."/>
            <person name="LaButti K."/>
            <person name="Lipzen A."/>
            <person name="Andreopoulos W."/>
            <person name="Pangilinan J."/>
            <person name="Riley R."/>
            <person name="Hundley H."/>
            <person name="Na H."/>
            <person name="Barry K."/>
            <person name="Grigoriev I.V."/>
            <person name="Stajich J.E."/>
            <person name="Kennedy P.G."/>
        </authorList>
    </citation>
    <scope>NUCLEOTIDE SEQUENCE</scope>
    <source>
        <strain evidence="1">DOB743</strain>
    </source>
</reference>
<dbReference type="AlphaFoldDB" id="A0A9P6ZFP4"/>
<evidence type="ECO:0000313" key="1">
    <source>
        <dbReference type="EMBL" id="KAG1763277.1"/>
    </source>
</evidence>
<comment type="caution">
    <text evidence="1">The sequence shown here is derived from an EMBL/GenBank/DDBJ whole genome shotgun (WGS) entry which is preliminary data.</text>
</comment>
<keyword evidence="2" id="KW-1185">Reference proteome</keyword>
<gene>
    <name evidence="1" type="ORF">EV702DRAFT_982927</name>
</gene>
<organism evidence="1 2">
    <name type="scientific">Suillus placidus</name>
    <dbReference type="NCBI Taxonomy" id="48579"/>
    <lineage>
        <taxon>Eukaryota</taxon>
        <taxon>Fungi</taxon>
        <taxon>Dikarya</taxon>
        <taxon>Basidiomycota</taxon>
        <taxon>Agaricomycotina</taxon>
        <taxon>Agaricomycetes</taxon>
        <taxon>Agaricomycetidae</taxon>
        <taxon>Boletales</taxon>
        <taxon>Suillineae</taxon>
        <taxon>Suillaceae</taxon>
        <taxon>Suillus</taxon>
    </lineage>
</organism>
<proteinExistence type="predicted"/>
<dbReference type="EMBL" id="JABBWD010000168">
    <property type="protein sequence ID" value="KAG1763277.1"/>
    <property type="molecule type" value="Genomic_DNA"/>
</dbReference>
<protein>
    <submittedName>
        <fullName evidence="1">Uncharacterized protein</fullName>
    </submittedName>
</protein>
<dbReference type="OrthoDB" id="3251205at2759"/>
<dbReference type="Proteomes" id="UP000714275">
    <property type="component" value="Unassembled WGS sequence"/>
</dbReference>
<name>A0A9P6ZFP4_9AGAM</name>
<evidence type="ECO:0000313" key="2">
    <source>
        <dbReference type="Proteomes" id="UP000714275"/>
    </source>
</evidence>
<sequence>MAQEVSNNTLTSIPTGSLEEIHNALAIAQIHVDSSYAKLQHAEGLVGHIETQLAVDQWWEIGGPEYQCFKEEASLGKYHTALDELEHLMVMRLFELSKLSLSGTGKFIYAEISTLTSIFFLGYKLCQHLGKALQCCLDAICNAINCYNTQATALNPPHSKISWKDIADYGFVAEFDLLQYSHNNI</sequence>
<accession>A0A9P6ZFP4</accession>